<protein>
    <recommendedName>
        <fullName evidence="5">RGS domain-containing protein</fullName>
    </recommendedName>
</protein>
<evidence type="ECO:0000313" key="3">
    <source>
        <dbReference type="EMBL" id="KAJ2894260.1"/>
    </source>
</evidence>
<feature type="transmembrane region" description="Helical" evidence="2">
    <location>
        <begin position="434"/>
        <end position="456"/>
    </location>
</feature>
<sequence>MDLLSLTYMRPSYVTNKDLRRSQQSILSEKGSVRSGRSARSSGIPDGLAFDNIIAGVTCSPLTLRDFLNFLLYKEHSAENLQFYLWYQDYVKRFSQAPYADLALAPEWTKEKEDEVAAVLLKEAHRGMRKAPAVAKTMFSGTDFEKKPITEPQISLDKAAGGDPFATPPQTPRGERKEEEYELSPMLSPVSCAPTMATYRSQADDAFAAAGAQAPFTIQPFRQELNRIVSTYIAADAPRQLNLSAHDRNLVLHALSYTTHPSAFRPALASAESTLRVQSHPNFVRWSTCNGCPPRIAFARTLGWLGIGLAFAVATVLSLSGAARGWRAVAATCWVPGIHAVVASHRGMCICMYTFSRHKYHVRPWELFADDVEGAEGRPGGKEGKESFDSFGSGNSFEMEPWVQKYGERNVWRKIFDKEARIDEPVLLAIHDTIFVQAGIVGLLAGAVLTAVFVAVPPGGYF</sequence>
<evidence type="ECO:0000256" key="1">
    <source>
        <dbReference type="SAM" id="MobiDB-lite"/>
    </source>
</evidence>
<dbReference type="Gene3D" id="1.10.167.10">
    <property type="entry name" value="Regulator of G-protein Signalling 4, domain 2"/>
    <property type="match status" value="1"/>
</dbReference>
<evidence type="ECO:0008006" key="5">
    <source>
        <dbReference type="Google" id="ProtNLM"/>
    </source>
</evidence>
<dbReference type="SUPFAM" id="SSF48097">
    <property type="entry name" value="Regulator of G-protein signaling, RGS"/>
    <property type="match status" value="1"/>
</dbReference>
<dbReference type="InterPro" id="IPR044926">
    <property type="entry name" value="RGS_subdomain_2"/>
</dbReference>
<feature type="transmembrane region" description="Helical" evidence="2">
    <location>
        <begin position="297"/>
        <end position="319"/>
    </location>
</feature>
<dbReference type="EMBL" id="JAKWBI020000512">
    <property type="protein sequence ID" value="KAJ2894260.1"/>
    <property type="molecule type" value="Genomic_DNA"/>
</dbReference>
<organism evidence="3 4">
    <name type="scientific">Zalerion maritima</name>
    <dbReference type="NCBI Taxonomy" id="339359"/>
    <lineage>
        <taxon>Eukaryota</taxon>
        <taxon>Fungi</taxon>
        <taxon>Dikarya</taxon>
        <taxon>Ascomycota</taxon>
        <taxon>Pezizomycotina</taxon>
        <taxon>Sordariomycetes</taxon>
        <taxon>Lulworthiomycetidae</taxon>
        <taxon>Lulworthiales</taxon>
        <taxon>Lulworthiaceae</taxon>
        <taxon>Zalerion</taxon>
    </lineage>
</organism>
<name>A0AAD5RHS2_9PEZI</name>
<gene>
    <name evidence="3" type="ORF">MKZ38_007794</name>
</gene>
<dbReference type="InterPro" id="IPR036305">
    <property type="entry name" value="RGS_sf"/>
</dbReference>
<dbReference type="PANTHER" id="PTHR39466">
    <property type="entry name" value="RGS DOMAIN-CONTAINING PROTEIN"/>
    <property type="match status" value="1"/>
</dbReference>
<keyword evidence="2" id="KW-0472">Membrane</keyword>
<comment type="caution">
    <text evidence="3">The sequence shown here is derived from an EMBL/GenBank/DDBJ whole genome shotgun (WGS) entry which is preliminary data.</text>
</comment>
<feature type="region of interest" description="Disordered" evidence="1">
    <location>
        <begin position="155"/>
        <end position="185"/>
    </location>
</feature>
<accession>A0AAD5RHS2</accession>
<proteinExistence type="predicted"/>
<keyword evidence="4" id="KW-1185">Reference proteome</keyword>
<dbReference type="AlphaFoldDB" id="A0AAD5RHS2"/>
<dbReference type="PANTHER" id="PTHR39466:SF1">
    <property type="entry name" value="RGS DOMAIN-CONTAINING PROTEIN"/>
    <property type="match status" value="1"/>
</dbReference>
<keyword evidence="2" id="KW-1133">Transmembrane helix</keyword>
<keyword evidence="2" id="KW-0812">Transmembrane</keyword>
<evidence type="ECO:0000256" key="2">
    <source>
        <dbReference type="SAM" id="Phobius"/>
    </source>
</evidence>
<dbReference type="Proteomes" id="UP001201980">
    <property type="component" value="Unassembled WGS sequence"/>
</dbReference>
<evidence type="ECO:0000313" key="4">
    <source>
        <dbReference type="Proteomes" id="UP001201980"/>
    </source>
</evidence>
<reference evidence="3" key="1">
    <citation type="submission" date="2022-07" db="EMBL/GenBank/DDBJ databases">
        <title>Draft genome sequence of Zalerion maritima ATCC 34329, a (micro)plastics degrading marine fungus.</title>
        <authorList>
            <person name="Paco A."/>
            <person name="Goncalves M.F.M."/>
            <person name="Rocha-Santos T.A.P."/>
            <person name="Alves A."/>
        </authorList>
    </citation>
    <scope>NUCLEOTIDE SEQUENCE</scope>
    <source>
        <strain evidence="3">ATCC 34329</strain>
    </source>
</reference>